<feature type="transmembrane region" description="Helical" evidence="10">
    <location>
        <begin position="307"/>
        <end position="326"/>
    </location>
</feature>
<evidence type="ECO:0000256" key="3">
    <source>
        <dbReference type="ARBA" id="ARBA00022449"/>
    </source>
</evidence>
<feature type="transmembrane region" description="Helical" evidence="10">
    <location>
        <begin position="469"/>
        <end position="494"/>
    </location>
</feature>
<evidence type="ECO:0000256" key="1">
    <source>
        <dbReference type="ARBA" id="ARBA00004141"/>
    </source>
</evidence>
<evidence type="ECO:0000256" key="2">
    <source>
        <dbReference type="ARBA" id="ARBA00022448"/>
    </source>
</evidence>
<dbReference type="Gene3D" id="1.20.1420.30">
    <property type="entry name" value="NCX, central ion-binding region"/>
    <property type="match status" value="2"/>
</dbReference>
<feature type="domain" description="Sodium/calcium exchanger membrane region" evidence="11">
    <location>
        <begin position="112"/>
        <end position="258"/>
    </location>
</feature>
<keyword evidence="8" id="KW-0739">Sodium transport</keyword>
<dbReference type="OrthoDB" id="407410at2759"/>
<evidence type="ECO:0000256" key="8">
    <source>
        <dbReference type="ARBA" id="ARBA00023201"/>
    </source>
</evidence>
<keyword evidence="2" id="KW-0813">Transport</keyword>
<feature type="transmembrane region" description="Helical" evidence="10">
    <location>
        <begin position="12"/>
        <end position="31"/>
    </location>
</feature>
<keyword evidence="7 10" id="KW-0472">Membrane</keyword>
<evidence type="ECO:0000256" key="10">
    <source>
        <dbReference type="SAM" id="Phobius"/>
    </source>
</evidence>
<feature type="transmembrane region" description="Helical" evidence="10">
    <location>
        <begin position="103"/>
        <end position="122"/>
    </location>
</feature>
<keyword evidence="5 10" id="KW-1133">Transmembrane helix</keyword>
<comment type="subcellular location">
    <subcellularLocation>
        <location evidence="1">Membrane</location>
        <topology evidence="1">Multi-pass membrane protein</topology>
    </subcellularLocation>
</comment>
<reference evidence="12 13" key="1">
    <citation type="journal article" date="2020" name="Nat. Food">
        <title>A phased Vanilla planifolia genome enables genetic improvement of flavour and production.</title>
        <authorList>
            <person name="Hasing T."/>
            <person name="Tang H."/>
            <person name="Brym M."/>
            <person name="Khazi F."/>
            <person name="Huang T."/>
            <person name="Chambers A.H."/>
        </authorList>
    </citation>
    <scope>NUCLEOTIDE SEQUENCE [LARGE SCALE GENOMIC DNA]</scope>
    <source>
        <tissue evidence="12">Leaf</tissue>
    </source>
</reference>
<feature type="transmembrane region" description="Helical" evidence="10">
    <location>
        <begin position="370"/>
        <end position="388"/>
    </location>
</feature>
<accession>A0A835RCA3</accession>
<evidence type="ECO:0000256" key="9">
    <source>
        <dbReference type="ARBA" id="ARBA00038187"/>
    </source>
</evidence>
<keyword evidence="6" id="KW-0915">Sodium</keyword>
<feature type="domain" description="Sodium/calcium exchanger membrane region" evidence="11">
    <location>
        <begin position="404"/>
        <end position="557"/>
    </location>
</feature>
<comment type="caution">
    <text evidence="12">The sequence shown here is derived from an EMBL/GenBank/DDBJ whole genome shotgun (WGS) entry which is preliminary data.</text>
</comment>
<comment type="similarity">
    <text evidence="9">Belongs to the Ca(2+):cation antiporter (CaCA) (TC 2.A.19) family. Cation/calcium exchanger (CCX) subfamily.</text>
</comment>
<keyword evidence="3" id="KW-0050">Antiport</keyword>
<feature type="transmembrane region" description="Helical" evidence="10">
    <location>
        <begin position="179"/>
        <end position="201"/>
    </location>
</feature>
<sequence length="569" mass="60795">MALASIGKANHVVTNLAFVLLLGFFSFFYLLSSPIKSDSVASPSPATIFRLGSSSPTDPDNCRVIEELKVSETKCSYLKFHEPCETSGYIDYLTLFYCVLGDYPALAFVLLALWLLVLFYVLGNTASHYFCPSLESLSKELKLSPTIAGATLLSLGNGAPDVFSSIVSFAGGGVAEVGLSSVLGGAFFVSSAVVGVISLCIGGSSRRPVVLDRVGFIRDLSFLIVVLSFLLLLLHIGQINLLGSMLYTSLYILYVIIISTTHYCTTKTGETSLPLLDSIAVEPPNEELEANAVFESKPTFLISEPHLSFYLGWILFLIELPLYLPRRLTIPIATEERWSKPFAVASVALSPILLATLWSSKTGDLGSEETTTVFLFALIVGVLLGITAMETTDSHPPQLLLPWLAGGFLMSVVWSYIVAGELVSLLVSIGHILGVSPSVLGVTVLAWGNSLGDLIANVAMAVNGGEDGAQIAIAGCYAGPIFNSLVGLGLSLVLSSWATHPSAFVIPEDPSQVVIIWFLIGGLLWALAMLPARGMKLSRVLGIGLLAIYSCFLCLRLLESTGLVQFGLY</sequence>
<evidence type="ECO:0000256" key="4">
    <source>
        <dbReference type="ARBA" id="ARBA00022692"/>
    </source>
</evidence>
<dbReference type="AlphaFoldDB" id="A0A835RCA3"/>
<feature type="transmembrane region" description="Helical" evidence="10">
    <location>
        <begin position="222"/>
        <end position="241"/>
    </location>
</feature>
<feature type="transmembrane region" description="Helical" evidence="10">
    <location>
        <begin position="400"/>
        <end position="419"/>
    </location>
</feature>
<evidence type="ECO:0000256" key="5">
    <source>
        <dbReference type="ARBA" id="ARBA00022989"/>
    </source>
</evidence>
<protein>
    <recommendedName>
        <fullName evidence="11">Sodium/calcium exchanger membrane region domain-containing protein</fullName>
    </recommendedName>
</protein>
<name>A0A835RCA3_VANPL</name>
<evidence type="ECO:0000256" key="6">
    <source>
        <dbReference type="ARBA" id="ARBA00023053"/>
    </source>
</evidence>
<dbReference type="PANTHER" id="PTHR12266">
    <property type="entry name" value="NA+/CA2+ K+ INDEPENDENT EXCHANGER"/>
    <property type="match status" value="1"/>
</dbReference>
<proteinExistence type="inferred from homology"/>
<dbReference type="GO" id="GO:0006814">
    <property type="term" value="P:sodium ion transport"/>
    <property type="evidence" value="ECO:0007669"/>
    <property type="project" value="UniProtKB-KW"/>
</dbReference>
<evidence type="ECO:0000313" key="13">
    <source>
        <dbReference type="Proteomes" id="UP000639772"/>
    </source>
</evidence>
<organism evidence="12 13">
    <name type="scientific">Vanilla planifolia</name>
    <name type="common">Vanilla</name>
    <dbReference type="NCBI Taxonomy" id="51239"/>
    <lineage>
        <taxon>Eukaryota</taxon>
        <taxon>Viridiplantae</taxon>
        <taxon>Streptophyta</taxon>
        <taxon>Embryophyta</taxon>
        <taxon>Tracheophyta</taxon>
        <taxon>Spermatophyta</taxon>
        <taxon>Magnoliopsida</taxon>
        <taxon>Liliopsida</taxon>
        <taxon>Asparagales</taxon>
        <taxon>Orchidaceae</taxon>
        <taxon>Vanilloideae</taxon>
        <taxon>Vanilleae</taxon>
        <taxon>Vanilla</taxon>
    </lineage>
</organism>
<dbReference type="InterPro" id="IPR004837">
    <property type="entry name" value="NaCa_Exmemb"/>
</dbReference>
<dbReference type="InterPro" id="IPR051359">
    <property type="entry name" value="CaCA_antiporter"/>
</dbReference>
<dbReference type="PANTHER" id="PTHR12266:SF36">
    <property type="entry name" value="OS10G0436900 PROTEIN"/>
    <property type="match status" value="1"/>
</dbReference>
<evidence type="ECO:0000256" key="7">
    <source>
        <dbReference type="ARBA" id="ARBA00023136"/>
    </source>
</evidence>
<dbReference type="EMBL" id="JADCNM010000005">
    <property type="protein sequence ID" value="KAG0483707.1"/>
    <property type="molecule type" value="Genomic_DNA"/>
</dbReference>
<dbReference type="GO" id="GO:0008324">
    <property type="term" value="F:monoatomic cation transmembrane transporter activity"/>
    <property type="evidence" value="ECO:0007669"/>
    <property type="project" value="TreeGrafter"/>
</dbReference>
<dbReference type="Proteomes" id="UP000639772">
    <property type="component" value="Unassembled WGS sequence"/>
</dbReference>
<dbReference type="InterPro" id="IPR044880">
    <property type="entry name" value="NCX_ion-bd_dom_sf"/>
</dbReference>
<feature type="transmembrane region" description="Helical" evidence="10">
    <location>
        <begin position="539"/>
        <end position="558"/>
    </location>
</feature>
<evidence type="ECO:0000259" key="11">
    <source>
        <dbReference type="Pfam" id="PF01699"/>
    </source>
</evidence>
<gene>
    <name evidence="12" type="ORF">HPP92_011791</name>
</gene>
<dbReference type="Pfam" id="PF01699">
    <property type="entry name" value="Na_Ca_ex"/>
    <property type="match status" value="2"/>
</dbReference>
<keyword evidence="4 10" id="KW-0812">Transmembrane</keyword>
<feature type="transmembrane region" description="Helical" evidence="10">
    <location>
        <begin position="338"/>
        <end position="358"/>
    </location>
</feature>
<dbReference type="GO" id="GO:0016020">
    <property type="term" value="C:membrane"/>
    <property type="evidence" value="ECO:0007669"/>
    <property type="project" value="UniProtKB-SubCell"/>
</dbReference>
<dbReference type="GO" id="GO:0015297">
    <property type="term" value="F:antiporter activity"/>
    <property type="evidence" value="ECO:0007669"/>
    <property type="project" value="UniProtKB-KW"/>
</dbReference>
<feature type="transmembrane region" description="Helical" evidence="10">
    <location>
        <begin position="425"/>
        <end position="448"/>
    </location>
</feature>
<keyword evidence="8" id="KW-0406">Ion transport</keyword>
<feature type="transmembrane region" description="Helical" evidence="10">
    <location>
        <begin position="514"/>
        <end position="532"/>
    </location>
</feature>
<evidence type="ECO:0000313" key="12">
    <source>
        <dbReference type="EMBL" id="KAG0483707.1"/>
    </source>
</evidence>